<proteinExistence type="predicted"/>
<dbReference type="PANTHER" id="PTHR34573">
    <property type="entry name" value="VKC DOMAIN-CONTAINING PROTEIN"/>
    <property type="match status" value="1"/>
</dbReference>
<evidence type="ECO:0000313" key="2">
    <source>
        <dbReference type="EMBL" id="CAD9661991.1"/>
    </source>
</evidence>
<sequence>MTSMVNFTSSLNFKSLSFLFIFLGTINAFQLTLNNGRINFLKAPSTKNRNSRQNDYAYGSPHSSDTTLSSSSTNSVIISRRSAFVASSLLISGAFLLEDANAAPPIAIISEELGYFPVTNQAGETIYVPARVKRQSTDQAIALAKHLSQSGAIMYGAYWCPHCSRQKEMFGSEAWSYIKYIECSAKGYAYGGPKMCAPALENGFPTWKFSKDNIASGEMALGRIADLSAYKGSFDSSLETPLPTSMGSSAACS</sequence>
<organism evidence="2">
    <name type="scientific">Eucampia antarctica</name>
    <dbReference type="NCBI Taxonomy" id="49252"/>
    <lineage>
        <taxon>Eukaryota</taxon>
        <taxon>Sar</taxon>
        <taxon>Stramenopiles</taxon>
        <taxon>Ochrophyta</taxon>
        <taxon>Bacillariophyta</taxon>
        <taxon>Mediophyceae</taxon>
        <taxon>Biddulphiophycidae</taxon>
        <taxon>Hemiaulales</taxon>
        <taxon>Hemiaulaceae</taxon>
        <taxon>Eucampia</taxon>
    </lineage>
</organism>
<evidence type="ECO:0008006" key="3">
    <source>
        <dbReference type="Google" id="ProtNLM"/>
    </source>
</evidence>
<feature type="compositionally biased region" description="Low complexity" evidence="1">
    <location>
        <begin position="60"/>
        <end position="70"/>
    </location>
</feature>
<protein>
    <recommendedName>
        <fullName evidence="3">Thioredoxin domain-containing protein</fullName>
    </recommendedName>
</protein>
<reference evidence="2" key="1">
    <citation type="submission" date="2021-01" db="EMBL/GenBank/DDBJ databases">
        <authorList>
            <person name="Corre E."/>
            <person name="Pelletier E."/>
            <person name="Niang G."/>
            <person name="Scheremetjew M."/>
            <person name="Finn R."/>
            <person name="Kale V."/>
            <person name="Holt S."/>
            <person name="Cochrane G."/>
            <person name="Meng A."/>
            <person name="Brown T."/>
            <person name="Cohen L."/>
        </authorList>
    </citation>
    <scope>NUCLEOTIDE SEQUENCE</scope>
    <source>
        <strain evidence="2">CCMP1452</strain>
    </source>
</reference>
<name>A0A7S2R6K8_9STRA</name>
<dbReference type="AlphaFoldDB" id="A0A7S2R6K8"/>
<feature type="region of interest" description="Disordered" evidence="1">
    <location>
        <begin position="43"/>
        <end position="70"/>
    </location>
</feature>
<evidence type="ECO:0000256" key="1">
    <source>
        <dbReference type="SAM" id="MobiDB-lite"/>
    </source>
</evidence>
<dbReference type="PANTHER" id="PTHR34573:SF1">
    <property type="entry name" value="VITAMIN K EPOXIDE REDUCTASE DOMAIN-CONTAINING PROTEIN"/>
    <property type="match status" value="1"/>
</dbReference>
<dbReference type="EMBL" id="HBHI01008565">
    <property type="protein sequence ID" value="CAD9661991.1"/>
    <property type="molecule type" value="Transcribed_RNA"/>
</dbReference>
<dbReference type="Gene3D" id="3.40.30.10">
    <property type="entry name" value="Glutaredoxin"/>
    <property type="match status" value="1"/>
</dbReference>
<gene>
    <name evidence="2" type="ORF">EANT1437_LOCUS4413</name>
</gene>
<accession>A0A7S2R6K8</accession>
<feature type="compositionally biased region" description="Polar residues" evidence="1">
    <location>
        <begin position="45"/>
        <end position="54"/>
    </location>
</feature>